<dbReference type="RefSeq" id="WP_342157931.1">
    <property type="nucleotide sequence ID" value="NZ_JBCDNA010000001.1"/>
</dbReference>
<keyword evidence="2" id="KW-1185">Reference proteome</keyword>
<accession>A0ABU9KW47</accession>
<dbReference type="InterPro" id="IPR029465">
    <property type="entry name" value="ATPgrasp_TupA"/>
</dbReference>
<evidence type="ECO:0000313" key="2">
    <source>
        <dbReference type="Proteomes" id="UP001474120"/>
    </source>
</evidence>
<dbReference type="Pfam" id="PF14305">
    <property type="entry name" value="ATPgrasp_TupA"/>
    <property type="match status" value="1"/>
</dbReference>
<protein>
    <submittedName>
        <fullName evidence="1">ATP-grasp fold amidoligase family protein</fullName>
    </submittedName>
</protein>
<proteinExistence type="predicted"/>
<evidence type="ECO:0000313" key="1">
    <source>
        <dbReference type="EMBL" id="MEL4454397.1"/>
    </source>
</evidence>
<dbReference type="Proteomes" id="UP001474120">
    <property type="component" value="Unassembled WGS sequence"/>
</dbReference>
<gene>
    <name evidence="1" type="ORF">AABB81_00705</name>
</gene>
<sequence>MNFIKKILYGLIKKNRHLPMEYYARIYYEYYHGEKLDLKNPVKYIEKLQWLKVYFHPPILNQLVDKYKVRSYVEEKIGPSYLNELYQVCDGFNDIDFEALPESFVVKGTHGSNMHMIVKDKHKLNKRKLKFNTYKWKRKNLYYLSGQEWAYKNVKPRIIIEKYLEDDQGELLDFKVFCFNGKAKFIQVHKYAEGYKCLAHFDLNWNKLAVTSQNMKAYEGDIERPENLDKMVELASKLADKLPFVRVDLYNVNGEVFFGELTLYPSDARKNFFPESFNKKVADYLILPEITAGKKEITSIP</sequence>
<reference evidence="1 2" key="1">
    <citation type="submission" date="2024-04" db="EMBL/GenBank/DDBJ databases">
        <title>whole genome sequencing of Lutimonas vermicola strain IMCC1616.</title>
        <authorList>
            <person name="Bae S.S."/>
        </authorList>
    </citation>
    <scope>NUCLEOTIDE SEQUENCE [LARGE SCALE GENOMIC DNA]</scope>
    <source>
        <strain evidence="1 2">IMCC1616</strain>
    </source>
</reference>
<organism evidence="1 2">
    <name type="scientific">Lutimonas vermicola</name>
    <dbReference type="NCBI Taxonomy" id="414288"/>
    <lineage>
        <taxon>Bacteria</taxon>
        <taxon>Pseudomonadati</taxon>
        <taxon>Bacteroidota</taxon>
        <taxon>Flavobacteriia</taxon>
        <taxon>Flavobacteriales</taxon>
        <taxon>Flavobacteriaceae</taxon>
        <taxon>Lutimonas</taxon>
    </lineage>
</organism>
<dbReference type="EMBL" id="JBCDNA010000001">
    <property type="protein sequence ID" value="MEL4454397.1"/>
    <property type="molecule type" value="Genomic_DNA"/>
</dbReference>
<comment type="caution">
    <text evidence="1">The sequence shown here is derived from an EMBL/GenBank/DDBJ whole genome shotgun (WGS) entry which is preliminary data.</text>
</comment>
<name>A0ABU9KW47_9FLAO</name>